<organism evidence="1 2">
    <name type="scientific">Pluteus cervinus</name>
    <dbReference type="NCBI Taxonomy" id="181527"/>
    <lineage>
        <taxon>Eukaryota</taxon>
        <taxon>Fungi</taxon>
        <taxon>Dikarya</taxon>
        <taxon>Basidiomycota</taxon>
        <taxon>Agaricomycotina</taxon>
        <taxon>Agaricomycetes</taxon>
        <taxon>Agaricomycetidae</taxon>
        <taxon>Agaricales</taxon>
        <taxon>Pluteineae</taxon>
        <taxon>Pluteaceae</taxon>
        <taxon>Pluteus</taxon>
    </lineage>
</organism>
<dbReference type="Proteomes" id="UP000308600">
    <property type="component" value="Unassembled WGS sequence"/>
</dbReference>
<protein>
    <submittedName>
        <fullName evidence="1">Uncharacterized protein</fullName>
    </submittedName>
</protein>
<evidence type="ECO:0000313" key="2">
    <source>
        <dbReference type="Proteomes" id="UP000308600"/>
    </source>
</evidence>
<sequence length="352" mass="39095">MGAGQSTSQAHPPSKALHVLRVTPSSPASETTIEPFFDFVVGFDGQALSTDHTIDASELERIVEAHEGHILNLLVWNSKTQDTRAVPITPSREWSQPHLEGLRHQDPDSAPQPSLLGLSMRICEPELASENVWHVLDVVEGSPAESAGLVPMGDWILGWSGGVLSAENDFYDLVEAHVEKPLRVYVYSHDFDTIREVVLVPNRHWGGDGLLGCVFGFGLLHRIPPPRAGMPPELEEPEDQFEEQALFVPADAPPDIQVSAAQLAEWRRQEQEEWTRENLARSMYGQSKSPQIHLNEDHESADTHTHTHQDLDSPLDQDQEIEAGEETPRPTQTFAPNRTPTRPPVVPKIHGD</sequence>
<name>A0ACD3B6A0_9AGAR</name>
<dbReference type="EMBL" id="ML208274">
    <property type="protein sequence ID" value="TFK73603.1"/>
    <property type="molecule type" value="Genomic_DNA"/>
</dbReference>
<evidence type="ECO:0000313" key="1">
    <source>
        <dbReference type="EMBL" id="TFK73603.1"/>
    </source>
</evidence>
<proteinExistence type="predicted"/>
<reference evidence="1 2" key="1">
    <citation type="journal article" date="2019" name="Nat. Ecol. Evol.">
        <title>Megaphylogeny resolves global patterns of mushroom evolution.</title>
        <authorList>
            <person name="Varga T."/>
            <person name="Krizsan K."/>
            <person name="Foldi C."/>
            <person name="Dima B."/>
            <person name="Sanchez-Garcia M."/>
            <person name="Sanchez-Ramirez S."/>
            <person name="Szollosi G.J."/>
            <person name="Szarkandi J.G."/>
            <person name="Papp V."/>
            <person name="Albert L."/>
            <person name="Andreopoulos W."/>
            <person name="Angelini C."/>
            <person name="Antonin V."/>
            <person name="Barry K.W."/>
            <person name="Bougher N.L."/>
            <person name="Buchanan P."/>
            <person name="Buyck B."/>
            <person name="Bense V."/>
            <person name="Catcheside P."/>
            <person name="Chovatia M."/>
            <person name="Cooper J."/>
            <person name="Damon W."/>
            <person name="Desjardin D."/>
            <person name="Finy P."/>
            <person name="Geml J."/>
            <person name="Haridas S."/>
            <person name="Hughes K."/>
            <person name="Justo A."/>
            <person name="Karasinski D."/>
            <person name="Kautmanova I."/>
            <person name="Kiss B."/>
            <person name="Kocsube S."/>
            <person name="Kotiranta H."/>
            <person name="LaButti K.M."/>
            <person name="Lechner B.E."/>
            <person name="Liimatainen K."/>
            <person name="Lipzen A."/>
            <person name="Lukacs Z."/>
            <person name="Mihaltcheva S."/>
            <person name="Morgado L.N."/>
            <person name="Niskanen T."/>
            <person name="Noordeloos M.E."/>
            <person name="Ohm R.A."/>
            <person name="Ortiz-Santana B."/>
            <person name="Ovrebo C."/>
            <person name="Racz N."/>
            <person name="Riley R."/>
            <person name="Savchenko A."/>
            <person name="Shiryaev A."/>
            <person name="Soop K."/>
            <person name="Spirin V."/>
            <person name="Szebenyi C."/>
            <person name="Tomsovsky M."/>
            <person name="Tulloss R.E."/>
            <person name="Uehling J."/>
            <person name="Grigoriev I.V."/>
            <person name="Vagvolgyi C."/>
            <person name="Papp T."/>
            <person name="Martin F.M."/>
            <person name="Miettinen O."/>
            <person name="Hibbett D.S."/>
            <person name="Nagy L.G."/>
        </authorList>
    </citation>
    <scope>NUCLEOTIDE SEQUENCE [LARGE SCALE GENOMIC DNA]</scope>
    <source>
        <strain evidence="1 2">NL-1719</strain>
    </source>
</reference>
<gene>
    <name evidence="1" type="ORF">BDN72DRAFT_167077</name>
</gene>
<accession>A0ACD3B6A0</accession>
<keyword evidence="2" id="KW-1185">Reference proteome</keyword>